<evidence type="ECO:0000313" key="1">
    <source>
        <dbReference type="EMBL" id="KAI3821626.1"/>
    </source>
</evidence>
<gene>
    <name evidence="1" type="ORF">L1987_09195</name>
</gene>
<reference evidence="1 2" key="2">
    <citation type="journal article" date="2022" name="Mol. Ecol. Resour.">
        <title>The genomes of chicory, endive, great burdock and yacon provide insights into Asteraceae paleo-polyploidization history and plant inulin production.</title>
        <authorList>
            <person name="Fan W."/>
            <person name="Wang S."/>
            <person name="Wang H."/>
            <person name="Wang A."/>
            <person name="Jiang F."/>
            <person name="Liu H."/>
            <person name="Zhao H."/>
            <person name="Xu D."/>
            <person name="Zhang Y."/>
        </authorList>
    </citation>
    <scope>NUCLEOTIDE SEQUENCE [LARGE SCALE GENOMIC DNA]</scope>
    <source>
        <strain evidence="2">cv. Yunnan</strain>
        <tissue evidence="1">Leaves</tissue>
    </source>
</reference>
<accession>A0ACB9JP94</accession>
<reference evidence="2" key="1">
    <citation type="journal article" date="2022" name="Mol. Ecol. Resour.">
        <title>The genomes of chicory, endive, great burdock and yacon provide insights into Asteraceae palaeo-polyploidization history and plant inulin production.</title>
        <authorList>
            <person name="Fan W."/>
            <person name="Wang S."/>
            <person name="Wang H."/>
            <person name="Wang A."/>
            <person name="Jiang F."/>
            <person name="Liu H."/>
            <person name="Zhao H."/>
            <person name="Xu D."/>
            <person name="Zhang Y."/>
        </authorList>
    </citation>
    <scope>NUCLEOTIDE SEQUENCE [LARGE SCALE GENOMIC DNA]</scope>
    <source>
        <strain evidence="2">cv. Yunnan</strain>
    </source>
</reference>
<sequence length="183" mass="20553">MPKYAKFLKDLLSNKRKLEDLSHVTLSEECYAVVQNKLPQKRDDPGSFTIPCIISSLSVSNDLADMRTRKRLSFWVNEEEVTFDVAKSMKHLKSHDDSLYFIDTIISHVGRCLGDICGRDGSDTQILDQEMQEIKMIDVAVEHQSSPLPYFNSSDTLAMFSSGHSTSPTGIANNGDDSYGYFS</sequence>
<keyword evidence="2" id="KW-1185">Reference proteome</keyword>
<proteinExistence type="predicted"/>
<dbReference type="Proteomes" id="UP001056120">
    <property type="component" value="Linkage Group LG03"/>
</dbReference>
<dbReference type="EMBL" id="CM042020">
    <property type="protein sequence ID" value="KAI3821626.1"/>
    <property type="molecule type" value="Genomic_DNA"/>
</dbReference>
<organism evidence="1 2">
    <name type="scientific">Smallanthus sonchifolius</name>
    <dbReference type="NCBI Taxonomy" id="185202"/>
    <lineage>
        <taxon>Eukaryota</taxon>
        <taxon>Viridiplantae</taxon>
        <taxon>Streptophyta</taxon>
        <taxon>Embryophyta</taxon>
        <taxon>Tracheophyta</taxon>
        <taxon>Spermatophyta</taxon>
        <taxon>Magnoliopsida</taxon>
        <taxon>eudicotyledons</taxon>
        <taxon>Gunneridae</taxon>
        <taxon>Pentapetalae</taxon>
        <taxon>asterids</taxon>
        <taxon>campanulids</taxon>
        <taxon>Asterales</taxon>
        <taxon>Asteraceae</taxon>
        <taxon>Asteroideae</taxon>
        <taxon>Heliantheae alliance</taxon>
        <taxon>Millerieae</taxon>
        <taxon>Smallanthus</taxon>
    </lineage>
</organism>
<evidence type="ECO:0000313" key="2">
    <source>
        <dbReference type="Proteomes" id="UP001056120"/>
    </source>
</evidence>
<comment type="caution">
    <text evidence="1">The sequence shown here is derived from an EMBL/GenBank/DDBJ whole genome shotgun (WGS) entry which is preliminary data.</text>
</comment>
<protein>
    <submittedName>
        <fullName evidence="1">Uncharacterized protein</fullName>
    </submittedName>
</protein>
<name>A0ACB9JP94_9ASTR</name>